<evidence type="ECO:0000313" key="1">
    <source>
        <dbReference type="EMBL" id="SVD19131.1"/>
    </source>
</evidence>
<accession>A0A382TCM7</accession>
<proteinExistence type="predicted"/>
<gene>
    <name evidence="1" type="ORF">METZ01_LOCUS371985</name>
</gene>
<organism evidence="1">
    <name type="scientific">marine metagenome</name>
    <dbReference type="NCBI Taxonomy" id="408172"/>
    <lineage>
        <taxon>unclassified sequences</taxon>
        <taxon>metagenomes</taxon>
        <taxon>ecological metagenomes</taxon>
    </lineage>
</organism>
<sequence length="135" mass="14665">QIGVPEPHHPVSHHTNDPEKLAKLARINAYHVSLFGYLLERLRNTADGDGSLLDHTTYLLGSGMGNPDVHDHTNLPIVVARGGMGAVKGGWHIKYPEPTPLANLHLALLDHVGVHLDRFVDSTGRASEVLQPLSL</sequence>
<dbReference type="AlphaFoldDB" id="A0A382TCM7"/>
<dbReference type="EMBL" id="UINC01135152">
    <property type="protein sequence ID" value="SVD19131.1"/>
    <property type="molecule type" value="Genomic_DNA"/>
</dbReference>
<protein>
    <recommendedName>
        <fullName evidence="2">DUF1552 domain-containing protein</fullName>
    </recommendedName>
</protein>
<name>A0A382TCM7_9ZZZZ</name>
<feature type="non-terminal residue" evidence="1">
    <location>
        <position position="1"/>
    </location>
</feature>
<reference evidence="1" key="1">
    <citation type="submission" date="2018-05" db="EMBL/GenBank/DDBJ databases">
        <authorList>
            <person name="Lanie J.A."/>
            <person name="Ng W.-L."/>
            <person name="Kazmierczak K.M."/>
            <person name="Andrzejewski T.M."/>
            <person name="Davidsen T.M."/>
            <person name="Wayne K.J."/>
            <person name="Tettelin H."/>
            <person name="Glass J.I."/>
            <person name="Rusch D."/>
            <person name="Podicherti R."/>
            <person name="Tsui H.-C.T."/>
            <person name="Winkler M.E."/>
        </authorList>
    </citation>
    <scope>NUCLEOTIDE SEQUENCE</scope>
</reference>
<evidence type="ECO:0008006" key="2">
    <source>
        <dbReference type="Google" id="ProtNLM"/>
    </source>
</evidence>